<evidence type="ECO:0000313" key="2">
    <source>
        <dbReference type="EMBL" id="KAK9722399.1"/>
    </source>
</evidence>
<dbReference type="Proteomes" id="UP001458880">
    <property type="component" value="Unassembled WGS sequence"/>
</dbReference>
<feature type="compositionally biased region" description="Basic and acidic residues" evidence="1">
    <location>
        <begin position="917"/>
        <end position="929"/>
    </location>
</feature>
<dbReference type="AlphaFoldDB" id="A0AAW1KQQ4"/>
<feature type="region of interest" description="Disordered" evidence="1">
    <location>
        <begin position="516"/>
        <end position="564"/>
    </location>
</feature>
<sequence>MTGKRAAMDQNNMTTGEISTCYDLSKPIQSPNEQKEELDKCDSAEIKTTIIKTSTDIFSRTNNISATDQSHIFTTEAKPMSSCSNYISSAERFWDMYRLGNEAVSNEKSEMEKLYAKNDLLRTLRGILERNVNIKTEMLKYNLNKMLNVNKPQQKNEQNRNIKEFNQQEISFIEEQVDKILLEAQILVNGLVNVNFNCLNNPSNEADSYSDADSMVTLGGDIVLRKNENMLPLLHEEHILEAPEGFRSNIIQLSCDSPQKAEPTKLSDTGILLAERLKCHCDAAPVEPERPMVTNHGDDNKLTQEVDTCQRTERKETEACENDTTTTYEGENHASSHTFYDNEKAAITTITIPTIPDRAGEVNRDNELEKVHKEINQFKVDKNGMKSDAFEYANLKWQEEVSNFESTSRHENKTCNKYVISGHIANRKELLLEDFSVKNKLWESKKNKLSNDFKRKTNHLVVSDRPKSECHLEQFYSNNGYKDVNQEKLNEVASNVKTKSASNLIVTDKPRKKVNDKIFSDNSHFGHDKRKSSTRNERQEDNDHNGTTGVRHVGSTTTTPTHLLGDTSHRKVNCYCIECRNCNESTSTNIAIPKTVSTVYLNKCNLKENKVETNDSREDDRKHDKDKKDSEISLPRCISVVRDVSRYQCAESDVDTAVHGNNSDMPNSAAATTAAISQSSSIETGVERCAELPGCSRESTVSARVALDTSSCTFPTTTKQDSKISENDRHNGDITVNIQSVYSKSTNEKNSGKNAKVKQTPTEHLTWSFKNGRLVFEDTVLSSETEYESENANILTSKDLNRKSAEGRQLKLLEQKLKQAGITDEIKPINVPSVVNQNIKNNEEKHDSEESELTDDEELIPEYAHLNLCEFDPNNTNLSSCLHFDNDADFYLVYDELLENEDLIVEMRGEGGMGTNVERKQHNPDHDNLKSLLKKPSHGKDTGKKNRVVFNETKNEFFDADYIILIREECDYDEEDDDGICTCNQHEMVRLTCCEPNCNCNAYDGYGDPTPQSPKFAPPLEFVDSVTLSPPEEYKDMELEEKQLIALQQIARRGGQRAPVCKECSASHEEEGKIYQQIARRGGQRAPVCKECSASHEEEVDFGALKIGREQKCDETYSIKVVH</sequence>
<dbReference type="EMBL" id="JASPKY010000188">
    <property type="protein sequence ID" value="KAK9722399.1"/>
    <property type="molecule type" value="Genomic_DNA"/>
</dbReference>
<feature type="compositionally biased region" description="Basic and acidic residues" evidence="1">
    <location>
        <begin position="534"/>
        <end position="544"/>
    </location>
</feature>
<comment type="caution">
    <text evidence="2">The sequence shown here is derived from an EMBL/GenBank/DDBJ whole genome shotgun (WGS) entry which is preliminary data.</text>
</comment>
<reference evidence="2 3" key="1">
    <citation type="journal article" date="2024" name="BMC Genomics">
        <title>De novo assembly and annotation of Popillia japonica's genome with initial clues to its potential as an invasive pest.</title>
        <authorList>
            <person name="Cucini C."/>
            <person name="Boschi S."/>
            <person name="Funari R."/>
            <person name="Cardaioli E."/>
            <person name="Iannotti N."/>
            <person name="Marturano G."/>
            <person name="Paoli F."/>
            <person name="Bruttini M."/>
            <person name="Carapelli A."/>
            <person name="Frati F."/>
            <person name="Nardi F."/>
        </authorList>
    </citation>
    <scope>NUCLEOTIDE SEQUENCE [LARGE SCALE GENOMIC DNA]</scope>
    <source>
        <strain evidence="2">DMR45628</strain>
    </source>
</reference>
<evidence type="ECO:0000256" key="1">
    <source>
        <dbReference type="SAM" id="MobiDB-lite"/>
    </source>
</evidence>
<organism evidence="2 3">
    <name type="scientific">Popillia japonica</name>
    <name type="common">Japanese beetle</name>
    <dbReference type="NCBI Taxonomy" id="7064"/>
    <lineage>
        <taxon>Eukaryota</taxon>
        <taxon>Metazoa</taxon>
        <taxon>Ecdysozoa</taxon>
        <taxon>Arthropoda</taxon>
        <taxon>Hexapoda</taxon>
        <taxon>Insecta</taxon>
        <taxon>Pterygota</taxon>
        <taxon>Neoptera</taxon>
        <taxon>Endopterygota</taxon>
        <taxon>Coleoptera</taxon>
        <taxon>Polyphaga</taxon>
        <taxon>Scarabaeiformia</taxon>
        <taxon>Scarabaeidae</taxon>
        <taxon>Rutelinae</taxon>
        <taxon>Popillia</taxon>
    </lineage>
</organism>
<accession>A0AAW1KQQ4</accession>
<proteinExistence type="predicted"/>
<gene>
    <name evidence="2" type="ORF">QE152_g19660</name>
</gene>
<protein>
    <submittedName>
        <fullName evidence="2">Uncharacterized protein</fullName>
    </submittedName>
</protein>
<evidence type="ECO:0000313" key="3">
    <source>
        <dbReference type="Proteomes" id="UP001458880"/>
    </source>
</evidence>
<name>A0AAW1KQQ4_POPJA</name>
<feature type="region of interest" description="Disordered" evidence="1">
    <location>
        <begin position="916"/>
        <end position="946"/>
    </location>
</feature>
<keyword evidence="3" id="KW-1185">Reference proteome</keyword>